<protein>
    <submittedName>
        <fullName evidence="2">Uncharacterized protein</fullName>
    </submittedName>
</protein>
<gene>
    <name evidence="2" type="ORF">EYF80_034161</name>
</gene>
<organism evidence="2 3">
    <name type="scientific">Liparis tanakae</name>
    <name type="common">Tanaka's snailfish</name>
    <dbReference type="NCBI Taxonomy" id="230148"/>
    <lineage>
        <taxon>Eukaryota</taxon>
        <taxon>Metazoa</taxon>
        <taxon>Chordata</taxon>
        <taxon>Craniata</taxon>
        <taxon>Vertebrata</taxon>
        <taxon>Euteleostomi</taxon>
        <taxon>Actinopterygii</taxon>
        <taxon>Neopterygii</taxon>
        <taxon>Teleostei</taxon>
        <taxon>Neoteleostei</taxon>
        <taxon>Acanthomorphata</taxon>
        <taxon>Eupercaria</taxon>
        <taxon>Perciformes</taxon>
        <taxon>Cottioidei</taxon>
        <taxon>Cottales</taxon>
        <taxon>Liparidae</taxon>
        <taxon>Liparis</taxon>
    </lineage>
</organism>
<proteinExistence type="predicted"/>
<feature type="transmembrane region" description="Helical" evidence="1">
    <location>
        <begin position="55"/>
        <end position="76"/>
    </location>
</feature>
<dbReference type="EMBL" id="SRLO01000450">
    <property type="protein sequence ID" value="TNN55645.1"/>
    <property type="molecule type" value="Genomic_DNA"/>
</dbReference>
<name>A0A4Z2GRA7_9TELE</name>
<dbReference type="Proteomes" id="UP000314294">
    <property type="component" value="Unassembled WGS sequence"/>
</dbReference>
<evidence type="ECO:0000313" key="3">
    <source>
        <dbReference type="Proteomes" id="UP000314294"/>
    </source>
</evidence>
<sequence length="123" mass="13750">MSPEVEKFSRAMLMSTTVSCPKASWDTQARKCRTMNSYKRPSLPWTQRKQKRSCAGVLGGVYGGVGLVRFLALAWVGAPRLVHHALGERSPYRALSLLLHQGAETQVQMTMAWHCLVSFSNVR</sequence>
<evidence type="ECO:0000256" key="1">
    <source>
        <dbReference type="SAM" id="Phobius"/>
    </source>
</evidence>
<comment type="caution">
    <text evidence="2">The sequence shown here is derived from an EMBL/GenBank/DDBJ whole genome shotgun (WGS) entry which is preliminary data.</text>
</comment>
<keyword evidence="1" id="KW-1133">Transmembrane helix</keyword>
<dbReference type="AlphaFoldDB" id="A0A4Z2GRA7"/>
<accession>A0A4Z2GRA7</accession>
<keyword evidence="1" id="KW-0472">Membrane</keyword>
<evidence type="ECO:0000313" key="2">
    <source>
        <dbReference type="EMBL" id="TNN55645.1"/>
    </source>
</evidence>
<keyword evidence="1" id="KW-0812">Transmembrane</keyword>
<keyword evidence="3" id="KW-1185">Reference proteome</keyword>
<reference evidence="2 3" key="1">
    <citation type="submission" date="2019-03" db="EMBL/GenBank/DDBJ databases">
        <title>First draft genome of Liparis tanakae, snailfish: a comprehensive survey of snailfish specific genes.</title>
        <authorList>
            <person name="Kim W."/>
            <person name="Song I."/>
            <person name="Jeong J.-H."/>
            <person name="Kim D."/>
            <person name="Kim S."/>
            <person name="Ryu S."/>
            <person name="Song J.Y."/>
            <person name="Lee S.K."/>
        </authorList>
    </citation>
    <scope>NUCLEOTIDE SEQUENCE [LARGE SCALE GENOMIC DNA]</scope>
    <source>
        <tissue evidence="2">Muscle</tissue>
    </source>
</reference>